<reference evidence="2 3" key="1">
    <citation type="journal article" date="2014" name="Genome Announc.">
        <title>Complete Genome Sequence of Bacillus cereus Sensu Lato Bacteriophage Bcp1.</title>
        <authorList>
            <person name="Schuch R."/>
            <person name="Pelzek A.J."/>
            <person name="Fazzini M.M."/>
            <person name="Nelson D.C."/>
            <person name="Fischetti V.A."/>
        </authorList>
    </citation>
    <scope>NUCLEOTIDE SEQUENCE [LARGE SCALE GENOMIC DNA]</scope>
</reference>
<proteinExistence type="predicted"/>
<keyword evidence="1" id="KW-0175">Coiled coil</keyword>
<evidence type="ECO:0000313" key="3">
    <source>
        <dbReference type="Proteomes" id="UP000019744"/>
    </source>
</evidence>
<dbReference type="OrthoDB" id="22359at10239"/>
<dbReference type="Proteomes" id="UP000019744">
    <property type="component" value="Segment"/>
</dbReference>
<name>X2JLH3_9CAUD</name>
<evidence type="ECO:0000313" key="2">
    <source>
        <dbReference type="EMBL" id="AHN66695.1"/>
    </source>
</evidence>
<evidence type="ECO:0000256" key="1">
    <source>
        <dbReference type="SAM" id="Coils"/>
    </source>
</evidence>
<keyword evidence="3" id="KW-1185">Reference proteome</keyword>
<dbReference type="RefSeq" id="YP_009031503.1">
    <property type="nucleotide sequence ID" value="NC_024137.1"/>
</dbReference>
<gene>
    <name evidence="2" type="ORF">Bcp1_220</name>
</gene>
<dbReference type="GeneID" id="19487427"/>
<dbReference type="KEGG" id="vg:19487427"/>
<protein>
    <submittedName>
        <fullName evidence="2">Uncharacterized protein</fullName>
    </submittedName>
</protein>
<dbReference type="EMBL" id="KJ451625">
    <property type="protein sequence ID" value="AHN66695.1"/>
    <property type="molecule type" value="Genomic_DNA"/>
</dbReference>
<sequence length="131" mass="14880">MTKSIEKLFEVATRTKLRFPYRGMVSVEDLWDLTPTQLDSVFKTLNAQLKAVSEESLLKVKTPADKVVEVQIEIVKYIVSVKVAEQEARLQAQALKEQKQKLMSVLATKEDEELQGKSAEEIRAMIAELDK</sequence>
<organism evidence="2 3">
    <name type="scientific">Bacillus phage Bcp1</name>
    <dbReference type="NCBI Taxonomy" id="584892"/>
    <lineage>
        <taxon>Viruses</taxon>
        <taxon>Duplodnaviria</taxon>
        <taxon>Heunggongvirae</taxon>
        <taxon>Uroviricota</taxon>
        <taxon>Caudoviricetes</taxon>
        <taxon>Herelleviridae</taxon>
        <taxon>Bastillevirinae</taxon>
        <taxon>Caeruleovirus</taxon>
        <taxon>Caeruleovirus Bcp1</taxon>
    </lineage>
</organism>
<accession>X2JLH3</accession>
<feature type="coiled-coil region" evidence="1">
    <location>
        <begin position="81"/>
        <end position="115"/>
    </location>
</feature>